<protein>
    <submittedName>
        <fullName evidence="2">Membrane protein</fullName>
    </submittedName>
</protein>
<keyword evidence="1" id="KW-1133">Transmembrane helix</keyword>
<dbReference type="InterPro" id="IPR011990">
    <property type="entry name" value="TPR-like_helical_dom_sf"/>
</dbReference>
<dbReference type="SUPFAM" id="SSF48452">
    <property type="entry name" value="TPR-like"/>
    <property type="match status" value="1"/>
</dbReference>
<evidence type="ECO:0000313" key="2">
    <source>
        <dbReference type="EMBL" id="KKB62367.1"/>
    </source>
</evidence>
<evidence type="ECO:0000256" key="1">
    <source>
        <dbReference type="SAM" id="Phobius"/>
    </source>
</evidence>
<evidence type="ECO:0000313" key="3">
    <source>
        <dbReference type="Proteomes" id="UP000033618"/>
    </source>
</evidence>
<gene>
    <name evidence="2" type="ORF">WM40_17840</name>
</gene>
<proteinExistence type="predicted"/>
<reference evidence="2 3" key="1">
    <citation type="submission" date="2015-03" db="EMBL/GenBank/DDBJ databases">
        <title>Draft Genome Sequence of Burkholderia andropogonis type strain ICMP2807, isolated from Sorghum bicolor.</title>
        <authorList>
            <person name="Lopes-Santos L."/>
            <person name="Castro D.B."/>
            <person name="Ottoboni L.M."/>
            <person name="Park D."/>
            <person name="Weirc B.S."/>
            <person name="Destefano S.A."/>
        </authorList>
    </citation>
    <scope>NUCLEOTIDE SEQUENCE [LARGE SCALE GENOMIC DNA]</scope>
    <source>
        <strain evidence="2 3">ICMP2807</strain>
    </source>
</reference>
<name>A0A0F5JYK0_9BURK</name>
<keyword evidence="1" id="KW-0472">Membrane</keyword>
<dbReference type="OrthoDB" id="5393896at2"/>
<dbReference type="PATRIC" id="fig|28092.6.peg.4194"/>
<dbReference type="AlphaFoldDB" id="A0A0F5JYK0"/>
<dbReference type="Proteomes" id="UP000033618">
    <property type="component" value="Unassembled WGS sequence"/>
</dbReference>
<dbReference type="Gene3D" id="1.25.40.10">
    <property type="entry name" value="Tetratricopeptide repeat domain"/>
    <property type="match status" value="1"/>
</dbReference>
<accession>A0A0F5JYK0</accession>
<comment type="caution">
    <text evidence="2">The sequence shown here is derived from an EMBL/GenBank/DDBJ whole genome shotgun (WGS) entry which is preliminary data.</text>
</comment>
<keyword evidence="1" id="KW-0812">Transmembrane</keyword>
<dbReference type="EMBL" id="LAQU01000021">
    <property type="protein sequence ID" value="KKB62367.1"/>
    <property type="molecule type" value="Genomic_DNA"/>
</dbReference>
<organism evidence="2 3">
    <name type="scientific">Robbsia andropogonis</name>
    <dbReference type="NCBI Taxonomy" id="28092"/>
    <lineage>
        <taxon>Bacteria</taxon>
        <taxon>Pseudomonadati</taxon>
        <taxon>Pseudomonadota</taxon>
        <taxon>Betaproteobacteria</taxon>
        <taxon>Burkholderiales</taxon>
        <taxon>Burkholderiaceae</taxon>
        <taxon>Robbsia</taxon>
    </lineage>
</organism>
<sequence length="334" mass="36865">MLLFVLGFVGTIIAQSVAVSILVRGIDVSSDRTPFLLYFGWQCVAGLAEAVMFRECLPLAYRFPRKATFLLLWLTCTLVPLIGGFVILFACGWAKWFPGRVPSVQIVSVPRPTFVSNLVSQVTHGSGARLQARVSNVAVPASDRLSALVAIQQMPTRTTSPLLRELLTDPLEDVRLIAYGRMDQAENEIMQKIFAARKQIAYAANEAQLQAVHRLLAELYFELAYQNIVQGAVQTHALQQADQHAQAALAIGGGDAALWLRRGRLALVNGDPVLAREAFEHARELGFPSDRLAPWMAEAAFLNRDYASVHVLLEALRGRNALPVFKPVVEYWST</sequence>
<dbReference type="STRING" id="28092.WM40_17840"/>
<feature type="transmembrane region" description="Helical" evidence="1">
    <location>
        <begin position="69"/>
        <end position="96"/>
    </location>
</feature>
<keyword evidence="3" id="KW-1185">Reference proteome</keyword>